<dbReference type="InterPro" id="IPR003673">
    <property type="entry name" value="CoA-Trfase_fam_III"/>
</dbReference>
<dbReference type="AlphaFoldDB" id="A0ABD5SPC3"/>
<evidence type="ECO:0000256" key="2">
    <source>
        <dbReference type="SAM" id="MobiDB-lite"/>
    </source>
</evidence>
<dbReference type="EMBL" id="JBHSWV010000299">
    <property type="protein sequence ID" value="MFC6766877.1"/>
    <property type="molecule type" value="Genomic_DNA"/>
</dbReference>
<dbReference type="InterPro" id="IPR050483">
    <property type="entry name" value="CoA-transferase_III_domain"/>
</dbReference>
<reference evidence="3 4" key="1">
    <citation type="journal article" date="2019" name="Int. J. Syst. Evol. Microbiol.">
        <title>The Global Catalogue of Microorganisms (GCM) 10K type strain sequencing project: providing services to taxonomists for standard genome sequencing and annotation.</title>
        <authorList>
            <consortium name="The Broad Institute Genomics Platform"/>
            <consortium name="The Broad Institute Genome Sequencing Center for Infectious Disease"/>
            <person name="Wu L."/>
            <person name="Ma J."/>
        </authorList>
    </citation>
    <scope>NUCLEOTIDE SEQUENCE [LARGE SCALE GENOMIC DNA]</scope>
    <source>
        <strain evidence="3 4">LMG 29247</strain>
    </source>
</reference>
<keyword evidence="1 3" id="KW-0808">Transferase</keyword>
<evidence type="ECO:0000313" key="4">
    <source>
        <dbReference type="Proteomes" id="UP001596383"/>
    </source>
</evidence>
<feature type="region of interest" description="Disordered" evidence="2">
    <location>
        <begin position="365"/>
        <end position="405"/>
    </location>
</feature>
<dbReference type="PANTHER" id="PTHR48207">
    <property type="entry name" value="SUCCINATE--HYDROXYMETHYLGLUTARATE COA-TRANSFERASE"/>
    <property type="match status" value="1"/>
</dbReference>
<protein>
    <submittedName>
        <fullName evidence="3">CaiB/BaiF CoA transferase family protein</fullName>
    </submittedName>
</protein>
<dbReference type="InterPro" id="IPR044855">
    <property type="entry name" value="CoA-Trfase_III_dom3_sf"/>
</dbReference>
<feature type="compositionally biased region" description="Polar residues" evidence="2">
    <location>
        <begin position="391"/>
        <end position="405"/>
    </location>
</feature>
<organism evidence="3 4">
    <name type="scientific">Natrinema soli</name>
    <dbReference type="NCBI Taxonomy" id="1930624"/>
    <lineage>
        <taxon>Archaea</taxon>
        <taxon>Methanobacteriati</taxon>
        <taxon>Methanobacteriota</taxon>
        <taxon>Stenosarchaea group</taxon>
        <taxon>Halobacteria</taxon>
        <taxon>Halobacteriales</taxon>
        <taxon>Natrialbaceae</taxon>
        <taxon>Natrinema</taxon>
    </lineage>
</organism>
<dbReference type="Gene3D" id="3.40.50.10540">
    <property type="entry name" value="Crotonobetainyl-coa:carnitine coa-transferase, domain 1"/>
    <property type="match status" value="1"/>
</dbReference>
<dbReference type="InterPro" id="IPR023606">
    <property type="entry name" value="CoA-Trfase_III_dom_1_sf"/>
</dbReference>
<dbReference type="GO" id="GO:0016740">
    <property type="term" value="F:transferase activity"/>
    <property type="evidence" value="ECO:0007669"/>
    <property type="project" value="UniProtKB-KW"/>
</dbReference>
<sequence length="405" mass="44416">MSNATDTGSDNDRIGPLSDLRVLELGNIVAGPFASSMLADLGADVVKIERPGDGDSIRSSGESGDAIFNALNRNKRSIAIDLKDEDDLAALYDLVDAADVFIENLGRGTPERLGIGYQTLREQNSELIYLSIKGFQEGPYGDYAGMDVVAEAMSGLMSVTGEASRQPVRVGTSIADMGAAIYGVFGVMIALREREQTGEGQRVDGTLFESAAHWMGYWQTYADKYGRDPEPLGASHPSWGLYDVFELNGGWLFVGVTNNRHWDAFCEAADLSELRDDERFKTAADRRTNKDELLTIVQERLRDDDRSTLFKRLTEANVPAAPVNQPSDLINDPGLEAANLLARFQSNNDVKDELQTVLTPVSGERFSPAQYRNPPSIGEHSEEVLAEWTERTLNAPTTDQNSEPQ</sequence>
<evidence type="ECO:0000256" key="1">
    <source>
        <dbReference type="ARBA" id="ARBA00022679"/>
    </source>
</evidence>
<comment type="caution">
    <text evidence="3">The sequence shown here is derived from an EMBL/GenBank/DDBJ whole genome shotgun (WGS) entry which is preliminary data.</text>
</comment>
<keyword evidence="4" id="KW-1185">Reference proteome</keyword>
<dbReference type="PANTHER" id="PTHR48207:SF3">
    <property type="entry name" value="SUCCINATE--HYDROXYMETHYLGLUTARATE COA-TRANSFERASE"/>
    <property type="match status" value="1"/>
</dbReference>
<dbReference type="Pfam" id="PF02515">
    <property type="entry name" value="CoA_transf_3"/>
    <property type="match status" value="1"/>
</dbReference>
<proteinExistence type="predicted"/>
<dbReference type="RefSeq" id="WP_273739823.1">
    <property type="nucleotide sequence ID" value="NZ_JAQIVI010000299.1"/>
</dbReference>
<dbReference type="SUPFAM" id="SSF89796">
    <property type="entry name" value="CoA-transferase family III (CaiB/BaiF)"/>
    <property type="match status" value="1"/>
</dbReference>
<accession>A0ABD5SPC3</accession>
<name>A0ABD5SPC3_9EURY</name>
<gene>
    <name evidence="3" type="ORF">ACFQE6_18420</name>
</gene>
<dbReference type="Proteomes" id="UP001596383">
    <property type="component" value="Unassembled WGS sequence"/>
</dbReference>
<dbReference type="Gene3D" id="3.30.1540.10">
    <property type="entry name" value="formyl-coa transferase, domain 3"/>
    <property type="match status" value="1"/>
</dbReference>
<evidence type="ECO:0000313" key="3">
    <source>
        <dbReference type="EMBL" id="MFC6766877.1"/>
    </source>
</evidence>